<dbReference type="InterPro" id="IPR011990">
    <property type="entry name" value="TPR-like_helical_dom_sf"/>
</dbReference>
<dbReference type="RefSeq" id="WP_301774504.1">
    <property type="nucleotide sequence ID" value="NZ_JAGGJB010000003.1"/>
</dbReference>
<feature type="chain" id="PRO_5043723272" description="Tetratricopeptide repeat protein" evidence="1">
    <location>
        <begin position="39"/>
        <end position="341"/>
    </location>
</feature>
<accession>A0AAW7QXG1</accession>
<evidence type="ECO:0000313" key="4">
    <source>
        <dbReference type="Proteomes" id="UP001169491"/>
    </source>
</evidence>
<dbReference type="Pfam" id="PF13432">
    <property type="entry name" value="TPR_16"/>
    <property type="match status" value="1"/>
</dbReference>
<name>A0AAW7QXG1_9GAMM</name>
<proteinExistence type="predicted"/>
<dbReference type="SUPFAM" id="SSF48452">
    <property type="entry name" value="TPR-like"/>
    <property type="match status" value="1"/>
</dbReference>
<evidence type="ECO:0000313" key="3">
    <source>
        <dbReference type="EMBL" id="MDN7129151.1"/>
    </source>
</evidence>
<dbReference type="AlphaFoldDB" id="A0AAW7QXG1"/>
<comment type="caution">
    <text evidence="2">The sequence shown here is derived from an EMBL/GenBank/DDBJ whole genome shotgun (WGS) entry which is preliminary data.</text>
</comment>
<dbReference type="Gene3D" id="1.25.40.10">
    <property type="entry name" value="Tetratricopeptide repeat domain"/>
    <property type="match status" value="1"/>
</dbReference>
<evidence type="ECO:0000313" key="2">
    <source>
        <dbReference type="EMBL" id="MDN7124558.1"/>
    </source>
</evidence>
<keyword evidence="1" id="KW-0732">Signal</keyword>
<dbReference type="EMBL" id="JAGGJC010000001">
    <property type="protein sequence ID" value="MDN7129151.1"/>
    <property type="molecule type" value="Genomic_DNA"/>
</dbReference>
<gene>
    <name evidence="2" type="ORF">J6I90_06660</name>
    <name evidence="3" type="ORF">J6I92_04645</name>
</gene>
<sequence length="341" mass="37483">MDATNPQRTDGTRRSWTLRSLALALLVLGSLATAAASAAPTVSRDSFTTDGEANLLAEADALQYGHRFADALELLATLLERDPAHVQARLMQARIHLAQGSLMAAQQSCQELLGQTDMTITATCLLEVAGRLKPERLPDTYQQLQRLYLQQPATVAVRHWQQQILAEQAFELGQYQAAIDWFGTRNFAAQPVVNQKLIIDAWLLLQEPRQVLSHYSACPRVGQLPEDSVIVRLAHAERLAAAEAADVADSAAGSAAGSAAADQEQQVRRCWRQLASERMQVRIARDDALHTSDIAYYFLYVDVNATQALHYAELNFAVAEEPADQRLLDAARTLTGTRAQN</sequence>
<dbReference type="Proteomes" id="UP001169491">
    <property type="component" value="Unassembled WGS sequence"/>
</dbReference>
<evidence type="ECO:0000313" key="5">
    <source>
        <dbReference type="Proteomes" id="UP001169492"/>
    </source>
</evidence>
<evidence type="ECO:0008006" key="6">
    <source>
        <dbReference type="Google" id="ProtNLM"/>
    </source>
</evidence>
<dbReference type="EMBL" id="JAGGJB010000003">
    <property type="protein sequence ID" value="MDN7124558.1"/>
    <property type="molecule type" value="Genomic_DNA"/>
</dbReference>
<evidence type="ECO:0000256" key="1">
    <source>
        <dbReference type="SAM" id="SignalP"/>
    </source>
</evidence>
<feature type="signal peptide" evidence="1">
    <location>
        <begin position="1"/>
        <end position="38"/>
    </location>
</feature>
<organism evidence="2 5">
    <name type="scientific">Pseudidiomarina terrestris</name>
    <dbReference type="NCBI Taxonomy" id="2820060"/>
    <lineage>
        <taxon>Bacteria</taxon>
        <taxon>Pseudomonadati</taxon>
        <taxon>Pseudomonadota</taxon>
        <taxon>Gammaproteobacteria</taxon>
        <taxon>Alteromonadales</taxon>
        <taxon>Idiomarinaceae</taxon>
        <taxon>Pseudidiomarina</taxon>
    </lineage>
</organism>
<protein>
    <recommendedName>
        <fullName evidence="6">Tetratricopeptide repeat protein</fullName>
    </recommendedName>
</protein>
<dbReference type="Proteomes" id="UP001169492">
    <property type="component" value="Unassembled WGS sequence"/>
</dbReference>
<reference evidence="4 5" key="1">
    <citation type="submission" date="2021-03" db="EMBL/GenBank/DDBJ databases">
        <title>Pseudidiomarina terrestris, a new bacterium isolated from saline soil.</title>
        <authorList>
            <person name="Galisteo C."/>
            <person name="De La Haba R."/>
            <person name="Sanchez-Porro C."/>
            <person name="Ventosa A."/>
        </authorList>
    </citation>
    <scope>NUCLEOTIDE SEQUENCE [LARGE SCALE GENOMIC DNA]</scope>
    <source>
        <strain evidence="2 5">1APP75-32.1</strain>
        <strain evidence="4">1APR75-15</strain>
        <strain evidence="3">1ASR75-15</strain>
    </source>
</reference>
<keyword evidence="4" id="KW-1185">Reference proteome</keyword>